<gene>
    <name evidence="1" type="ORF">METZ01_LOCUS380060</name>
</gene>
<dbReference type="EMBL" id="UINC01140202">
    <property type="protein sequence ID" value="SVD27206.1"/>
    <property type="molecule type" value="Genomic_DNA"/>
</dbReference>
<dbReference type="Gene3D" id="3.40.50.1110">
    <property type="entry name" value="SGNH hydrolase"/>
    <property type="match status" value="1"/>
</dbReference>
<organism evidence="1">
    <name type="scientific">marine metagenome</name>
    <dbReference type="NCBI Taxonomy" id="408172"/>
    <lineage>
        <taxon>unclassified sequences</taxon>
        <taxon>metagenomes</taxon>
        <taxon>ecological metagenomes</taxon>
    </lineage>
</organism>
<dbReference type="SUPFAM" id="SSF52266">
    <property type="entry name" value="SGNH hydrolase"/>
    <property type="match status" value="1"/>
</dbReference>
<dbReference type="InterPro" id="IPR036514">
    <property type="entry name" value="SGNH_hydro_sf"/>
</dbReference>
<feature type="non-terminal residue" evidence="1">
    <location>
        <position position="171"/>
    </location>
</feature>
<evidence type="ECO:0000313" key="1">
    <source>
        <dbReference type="EMBL" id="SVD27206.1"/>
    </source>
</evidence>
<dbReference type="InterPro" id="IPR039329">
    <property type="entry name" value="SIAE"/>
</dbReference>
<proteinExistence type="predicted"/>
<dbReference type="Gene3D" id="2.60.40.10">
    <property type="entry name" value="Immunoglobulins"/>
    <property type="match status" value="1"/>
</dbReference>
<evidence type="ECO:0008006" key="2">
    <source>
        <dbReference type="Google" id="ProtNLM"/>
    </source>
</evidence>
<accession>A0A382TYR9</accession>
<name>A0A382TYR9_9ZZZZ</name>
<dbReference type="PANTHER" id="PTHR22901">
    <property type="entry name" value="SIALATE O-ACETYLESTERASE"/>
    <property type="match status" value="1"/>
</dbReference>
<dbReference type="GO" id="GO:0005975">
    <property type="term" value="P:carbohydrate metabolic process"/>
    <property type="evidence" value="ECO:0007669"/>
    <property type="project" value="TreeGrafter"/>
</dbReference>
<sequence length="171" mass="18741">MYRLVIFATFMALVAHAEIKLPAIFSDHMVLQRGNVAPIWGWAEPGEKVTVQFAGQTKSTTAGKAGKWMMRLDSINDAKVTGLLKVIGNNTITVRDVLIGEVWVASGQSNMAMTVGRCLNADQEAAAAKYPQIRMFITKRNAQLKPQDDLEGSWVVCSPETVKSFSGTAYF</sequence>
<dbReference type="PANTHER" id="PTHR22901:SF0">
    <property type="entry name" value="SIALATE O-ACETYLESTERASE"/>
    <property type="match status" value="1"/>
</dbReference>
<dbReference type="GO" id="GO:0001681">
    <property type="term" value="F:sialate O-acetylesterase activity"/>
    <property type="evidence" value="ECO:0007669"/>
    <property type="project" value="InterPro"/>
</dbReference>
<dbReference type="InterPro" id="IPR013783">
    <property type="entry name" value="Ig-like_fold"/>
</dbReference>
<dbReference type="AlphaFoldDB" id="A0A382TYR9"/>
<protein>
    <recommendedName>
        <fullName evidence="2">Sialate O-acetylesterase domain-containing protein</fullName>
    </recommendedName>
</protein>
<reference evidence="1" key="1">
    <citation type="submission" date="2018-05" db="EMBL/GenBank/DDBJ databases">
        <authorList>
            <person name="Lanie J.A."/>
            <person name="Ng W.-L."/>
            <person name="Kazmierczak K.M."/>
            <person name="Andrzejewski T.M."/>
            <person name="Davidsen T.M."/>
            <person name="Wayne K.J."/>
            <person name="Tettelin H."/>
            <person name="Glass J.I."/>
            <person name="Rusch D."/>
            <person name="Podicherti R."/>
            <person name="Tsui H.-C.T."/>
            <person name="Winkler M.E."/>
        </authorList>
    </citation>
    <scope>NUCLEOTIDE SEQUENCE</scope>
</reference>